<dbReference type="Pfam" id="PF01613">
    <property type="entry name" value="Flavin_Reduct"/>
    <property type="match status" value="1"/>
</dbReference>
<dbReference type="InterPro" id="IPR002563">
    <property type="entry name" value="Flavin_Rdtase-like_dom"/>
</dbReference>
<dbReference type="SUPFAM" id="SSF50475">
    <property type="entry name" value="FMN-binding split barrel"/>
    <property type="match status" value="1"/>
</dbReference>
<dbReference type="GO" id="GO:0042602">
    <property type="term" value="F:riboflavin reductase (NADPH) activity"/>
    <property type="evidence" value="ECO:0007669"/>
    <property type="project" value="TreeGrafter"/>
</dbReference>
<proteinExistence type="predicted"/>
<keyword evidence="5" id="KW-1185">Reference proteome</keyword>
<sequence length="223" mass="24043">MLQLAGEPHLQRLQARNRAARGLVGRGRTTRRGQSLLRGSAHRDPWTVVVRTVASTSRQFRRCVGSFPTGVCVVASAGASDPAGMTLNSFTSVSLEPLLIAVAFADGTRTGIAVAESGTFSVSVLAADQRDIAVAFARAGADFREDLVTRDGARFWVPGSVANLHCSVAETVQAGDHQLVLGHVEEFRGHPKPPLVFHSGRFKEMHDGGTEFADDFFLERFGW</sequence>
<dbReference type="OrthoDB" id="9792858at2"/>
<feature type="region of interest" description="Disordered" evidence="2">
    <location>
        <begin position="16"/>
        <end position="37"/>
    </location>
</feature>
<dbReference type="GO" id="GO:0010181">
    <property type="term" value="F:FMN binding"/>
    <property type="evidence" value="ECO:0007669"/>
    <property type="project" value="InterPro"/>
</dbReference>
<dbReference type="InterPro" id="IPR050268">
    <property type="entry name" value="NADH-dep_flavin_reductase"/>
</dbReference>
<evidence type="ECO:0000256" key="1">
    <source>
        <dbReference type="ARBA" id="ARBA00023002"/>
    </source>
</evidence>
<dbReference type="Gene3D" id="2.30.110.10">
    <property type="entry name" value="Electron Transport, Fmn-binding Protein, Chain A"/>
    <property type="match status" value="1"/>
</dbReference>
<comment type="caution">
    <text evidence="4">The sequence shown here is derived from an EMBL/GenBank/DDBJ whole genome shotgun (WGS) entry which is preliminary data.</text>
</comment>
<organism evidence="4 5">
    <name type="scientific">Amycolatopsis balhimycina DSM 5908</name>
    <dbReference type="NCBI Taxonomy" id="1081091"/>
    <lineage>
        <taxon>Bacteria</taxon>
        <taxon>Bacillati</taxon>
        <taxon>Actinomycetota</taxon>
        <taxon>Actinomycetes</taxon>
        <taxon>Pseudonocardiales</taxon>
        <taxon>Pseudonocardiaceae</taxon>
        <taxon>Amycolatopsis</taxon>
    </lineage>
</organism>
<evidence type="ECO:0000256" key="2">
    <source>
        <dbReference type="SAM" id="MobiDB-lite"/>
    </source>
</evidence>
<dbReference type="AlphaFoldDB" id="A0A428WJB0"/>
<protein>
    <submittedName>
        <fullName evidence="4">Oxidoreductase</fullName>
    </submittedName>
</protein>
<dbReference type="Proteomes" id="UP000286716">
    <property type="component" value="Unassembled WGS sequence"/>
</dbReference>
<evidence type="ECO:0000259" key="3">
    <source>
        <dbReference type="SMART" id="SM00903"/>
    </source>
</evidence>
<name>A0A428WJB0_AMYBA</name>
<evidence type="ECO:0000313" key="4">
    <source>
        <dbReference type="EMBL" id="RSM43161.1"/>
    </source>
</evidence>
<reference evidence="4 5" key="1">
    <citation type="submission" date="2018-05" db="EMBL/GenBank/DDBJ databases">
        <title>Evolution of GPA BGCs.</title>
        <authorList>
            <person name="Waglechner N."/>
            <person name="Wright G.D."/>
        </authorList>
    </citation>
    <scope>NUCLEOTIDE SEQUENCE [LARGE SCALE GENOMIC DNA]</scope>
    <source>
        <strain evidence="4 5">DSM 5908</strain>
    </source>
</reference>
<accession>A0A428WJB0</accession>
<gene>
    <name evidence="4" type="ORF">DMA12_19640</name>
</gene>
<feature type="domain" description="Flavin reductase like" evidence="3">
    <location>
        <begin position="64"/>
        <end position="204"/>
    </location>
</feature>
<dbReference type="PANTHER" id="PTHR30466">
    <property type="entry name" value="FLAVIN REDUCTASE"/>
    <property type="match status" value="1"/>
</dbReference>
<keyword evidence="1" id="KW-0560">Oxidoreductase</keyword>
<dbReference type="InterPro" id="IPR012349">
    <property type="entry name" value="Split_barrel_FMN-bd"/>
</dbReference>
<dbReference type="EMBL" id="QHHU01000026">
    <property type="protein sequence ID" value="RSM43161.1"/>
    <property type="molecule type" value="Genomic_DNA"/>
</dbReference>
<dbReference type="PANTHER" id="PTHR30466:SF1">
    <property type="entry name" value="FMN REDUCTASE (NADH) RUTF"/>
    <property type="match status" value="1"/>
</dbReference>
<evidence type="ECO:0000313" key="5">
    <source>
        <dbReference type="Proteomes" id="UP000286716"/>
    </source>
</evidence>
<dbReference type="SMART" id="SM00903">
    <property type="entry name" value="Flavin_Reduct"/>
    <property type="match status" value="1"/>
</dbReference>